<proteinExistence type="predicted"/>
<organism evidence="1 2">
    <name type="scientific">Gossypium trilobum</name>
    <dbReference type="NCBI Taxonomy" id="34281"/>
    <lineage>
        <taxon>Eukaryota</taxon>
        <taxon>Viridiplantae</taxon>
        <taxon>Streptophyta</taxon>
        <taxon>Embryophyta</taxon>
        <taxon>Tracheophyta</taxon>
        <taxon>Spermatophyta</taxon>
        <taxon>Magnoliopsida</taxon>
        <taxon>eudicotyledons</taxon>
        <taxon>Gunneridae</taxon>
        <taxon>Pentapetalae</taxon>
        <taxon>rosids</taxon>
        <taxon>malvids</taxon>
        <taxon>Malvales</taxon>
        <taxon>Malvaceae</taxon>
        <taxon>Malvoideae</taxon>
        <taxon>Gossypium</taxon>
    </lineage>
</organism>
<name>A0A7J9DDG8_9ROSI</name>
<dbReference type="EMBL" id="JABEZW010000001">
    <property type="protein sequence ID" value="MBA0758505.1"/>
    <property type="molecule type" value="Genomic_DNA"/>
</dbReference>
<reference evidence="1 2" key="1">
    <citation type="journal article" date="2019" name="Genome Biol. Evol.">
        <title>Insights into the evolution of the New World diploid cottons (Gossypium, subgenus Houzingenia) based on genome sequencing.</title>
        <authorList>
            <person name="Grover C.E."/>
            <person name="Arick M.A. 2nd"/>
            <person name="Thrash A."/>
            <person name="Conover J.L."/>
            <person name="Sanders W.S."/>
            <person name="Peterson D.G."/>
            <person name="Frelichowski J.E."/>
            <person name="Scheffler J.A."/>
            <person name="Scheffler B.E."/>
            <person name="Wendel J.F."/>
        </authorList>
    </citation>
    <scope>NUCLEOTIDE SEQUENCE [LARGE SCALE GENOMIC DNA]</scope>
    <source>
        <strain evidence="1">8</strain>
        <tissue evidence="1">Leaf</tissue>
    </source>
</reference>
<protein>
    <submittedName>
        <fullName evidence="1">Uncharacterized protein</fullName>
    </submittedName>
</protein>
<dbReference type="Proteomes" id="UP000593568">
    <property type="component" value="Unassembled WGS sequence"/>
</dbReference>
<sequence>MTKLMHAKQILRHSKLFANQAQRILCSVCWGEPKEEVHSSNFILESAFVSEVVKYSRGRIRIQSSNGWSHNSLQRRDIR</sequence>
<keyword evidence="2" id="KW-1185">Reference proteome</keyword>
<evidence type="ECO:0000313" key="1">
    <source>
        <dbReference type="EMBL" id="MBA0758505.1"/>
    </source>
</evidence>
<dbReference type="AlphaFoldDB" id="A0A7J9DDG8"/>
<gene>
    <name evidence="1" type="ORF">Gotri_021494</name>
</gene>
<evidence type="ECO:0000313" key="2">
    <source>
        <dbReference type="Proteomes" id="UP000593568"/>
    </source>
</evidence>
<accession>A0A7J9DDG8</accession>
<comment type="caution">
    <text evidence="1">The sequence shown here is derived from an EMBL/GenBank/DDBJ whole genome shotgun (WGS) entry which is preliminary data.</text>
</comment>